<dbReference type="NCBIfam" id="TIGR01484">
    <property type="entry name" value="HAD-SF-IIB"/>
    <property type="match status" value="1"/>
</dbReference>
<evidence type="ECO:0000313" key="2">
    <source>
        <dbReference type="Proteomes" id="UP000014040"/>
    </source>
</evidence>
<evidence type="ECO:0000313" key="1">
    <source>
        <dbReference type="EMBL" id="EOO70856.1"/>
    </source>
</evidence>
<gene>
    <name evidence="1" type="ORF">IIC_04550</name>
</gene>
<dbReference type="InterPro" id="IPR023214">
    <property type="entry name" value="HAD_sf"/>
</dbReference>
<dbReference type="GO" id="GO:0016791">
    <property type="term" value="F:phosphatase activity"/>
    <property type="evidence" value="ECO:0007669"/>
    <property type="project" value="TreeGrafter"/>
</dbReference>
<dbReference type="Pfam" id="PF08282">
    <property type="entry name" value="Hydrolase_3"/>
    <property type="match status" value="1"/>
</dbReference>
<organism evidence="1 2">
    <name type="scientific">Bacillus cereus VD021</name>
    <dbReference type="NCBI Taxonomy" id="1053224"/>
    <lineage>
        <taxon>Bacteria</taxon>
        <taxon>Bacillati</taxon>
        <taxon>Bacillota</taxon>
        <taxon>Bacilli</taxon>
        <taxon>Bacillales</taxon>
        <taxon>Bacillaceae</taxon>
        <taxon>Bacillus</taxon>
        <taxon>Bacillus cereus group</taxon>
    </lineage>
</organism>
<name>R8HDK5_BACCE</name>
<dbReference type="Proteomes" id="UP000014040">
    <property type="component" value="Unassembled WGS sequence"/>
</dbReference>
<dbReference type="GO" id="GO:0005829">
    <property type="term" value="C:cytosol"/>
    <property type="evidence" value="ECO:0007669"/>
    <property type="project" value="TreeGrafter"/>
</dbReference>
<dbReference type="InterPro" id="IPR006379">
    <property type="entry name" value="HAD-SF_hydro_IIB"/>
</dbReference>
<dbReference type="EMBL" id="AHES01000049">
    <property type="protein sequence ID" value="EOO70856.1"/>
    <property type="molecule type" value="Genomic_DNA"/>
</dbReference>
<reference evidence="1 2" key="1">
    <citation type="submission" date="2012-12" db="EMBL/GenBank/DDBJ databases">
        <title>The Genome Sequence of Bacillus cereus VD021.</title>
        <authorList>
            <consortium name="The Broad Institute Genome Sequencing Platform"/>
            <consortium name="The Broad Institute Genome Sequencing Center for Infectious Disease"/>
            <person name="Feldgarden M."/>
            <person name="Van der Auwera G.A."/>
            <person name="Mahillon J."/>
            <person name="Duprez V."/>
            <person name="Timmery S."/>
            <person name="Mattelet C."/>
            <person name="Dierick K."/>
            <person name="Sun M."/>
            <person name="Yu Z."/>
            <person name="Zhu L."/>
            <person name="Hu X."/>
            <person name="Shank E.B."/>
            <person name="Swiecicka I."/>
            <person name="Hansen B.M."/>
            <person name="Andrup L."/>
            <person name="Walker B."/>
            <person name="Young S.K."/>
            <person name="Zeng Q."/>
            <person name="Gargeya S."/>
            <person name="Fitzgerald M."/>
            <person name="Haas B."/>
            <person name="Abouelleil A."/>
            <person name="Alvarado L."/>
            <person name="Arachchi H.M."/>
            <person name="Berlin A.M."/>
            <person name="Chapman S.B."/>
            <person name="Dewar J."/>
            <person name="Goldberg J."/>
            <person name="Griggs A."/>
            <person name="Gujja S."/>
            <person name="Hansen M."/>
            <person name="Howarth C."/>
            <person name="Imamovic A."/>
            <person name="Larimer J."/>
            <person name="McCowan C."/>
            <person name="Murphy C."/>
            <person name="Neiman D."/>
            <person name="Pearson M."/>
            <person name="Priest M."/>
            <person name="Roberts A."/>
            <person name="Saif S."/>
            <person name="Shea T."/>
            <person name="Sisk P."/>
            <person name="Sykes S."/>
            <person name="Wortman J."/>
            <person name="Nusbaum C."/>
            <person name="Birren B."/>
        </authorList>
    </citation>
    <scope>NUCLEOTIDE SEQUENCE [LARGE SCALE GENOMIC DNA]</scope>
    <source>
        <strain evidence="1 2">VD021</strain>
    </source>
</reference>
<dbReference type="Gene3D" id="3.40.50.1000">
    <property type="entry name" value="HAD superfamily/HAD-like"/>
    <property type="match status" value="1"/>
</dbReference>
<dbReference type="PATRIC" id="fig|1053224.3.peg.4600"/>
<dbReference type="InterPro" id="IPR036412">
    <property type="entry name" value="HAD-like_sf"/>
</dbReference>
<sequence length="260" mass="29254">MQSLKFVFDLDGTICFKGKPVSEKILACLDNISRNGHEVIFASARPIRDMLPVIHPRFHKYTLIGGNGSLISQNGKLMYSKEFEKSQLKKILTLINEFQATYLIDGDWDYAYTGPNNHSILNNLDPAKLAKSVKVTSLNSIVKILILTASNMEELSQSLSLLDVVVHKHRNENVIDISPKGIHKWNALQVLGVKEGEYVAFGNDANDISMFEHAAYSVMVGHHPELAPFSKESIPMDIEYEIEIINRLEKLSELYSLSHN</sequence>
<dbReference type="SUPFAM" id="SSF56784">
    <property type="entry name" value="HAD-like"/>
    <property type="match status" value="1"/>
</dbReference>
<accession>R8HDK5</accession>
<dbReference type="GO" id="GO:0000287">
    <property type="term" value="F:magnesium ion binding"/>
    <property type="evidence" value="ECO:0007669"/>
    <property type="project" value="TreeGrafter"/>
</dbReference>
<dbReference type="Gene3D" id="3.30.1240.10">
    <property type="match status" value="1"/>
</dbReference>
<dbReference type="AlphaFoldDB" id="R8HDK5"/>
<dbReference type="PANTHER" id="PTHR10000:SF53">
    <property type="entry name" value="5-AMINO-6-(5-PHOSPHO-D-RIBITYLAMINO)URACIL PHOSPHATASE YBJI-RELATED"/>
    <property type="match status" value="1"/>
</dbReference>
<keyword evidence="1" id="KW-0378">Hydrolase</keyword>
<proteinExistence type="predicted"/>
<protein>
    <submittedName>
        <fullName evidence="1">Cof-like hydrolase</fullName>
    </submittedName>
</protein>
<comment type="caution">
    <text evidence="1">The sequence shown here is derived from an EMBL/GenBank/DDBJ whole genome shotgun (WGS) entry which is preliminary data.</text>
</comment>
<dbReference type="HOGENOM" id="CLU_044146_4_0_9"/>
<dbReference type="PANTHER" id="PTHR10000">
    <property type="entry name" value="PHOSPHOSERINE PHOSPHATASE"/>
    <property type="match status" value="1"/>
</dbReference>